<dbReference type="PANTHER" id="PTHR47990">
    <property type="entry name" value="2-OXOGLUTARATE (2OG) AND FE(II)-DEPENDENT OXYGENASE SUPERFAMILY PROTEIN-RELATED"/>
    <property type="match status" value="1"/>
</dbReference>
<organism evidence="5 6">
    <name type="scientific">Flemingia macrophylla</name>
    <dbReference type="NCBI Taxonomy" id="520843"/>
    <lineage>
        <taxon>Eukaryota</taxon>
        <taxon>Viridiplantae</taxon>
        <taxon>Streptophyta</taxon>
        <taxon>Embryophyta</taxon>
        <taxon>Tracheophyta</taxon>
        <taxon>Spermatophyta</taxon>
        <taxon>Magnoliopsida</taxon>
        <taxon>eudicotyledons</taxon>
        <taxon>Gunneridae</taxon>
        <taxon>Pentapetalae</taxon>
        <taxon>rosids</taxon>
        <taxon>fabids</taxon>
        <taxon>Fabales</taxon>
        <taxon>Fabaceae</taxon>
        <taxon>Papilionoideae</taxon>
        <taxon>50 kb inversion clade</taxon>
        <taxon>NPAAA clade</taxon>
        <taxon>indigoferoid/millettioid clade</taxon>
        <taxon>Phaseoleae</taxon>
        <taxon>Flemingia</taxon>
    </lineage>
</organism>
<evidence type="ECO:0000256" key="2">
    <source>
        <dbReference type="ARBA" id="ARBA00023004"/>
    </source>
</evidence>
<keyword evidence="2" id="KW-0408">Iron</keyword>
<proteinExistence type="predicted"/>
<feature type="domain" description="Non-haem dioxygenase N-terminal" evidence="4">
    <location>
        <begin position="6"/>
        <end position="103"/>
    </location>
</feature>
<dbReference type="Gene3D" id="2.60.120.330">
    <property type="entry name" value="B-lactam Antibiotic, Isopenicillin N Synthase, Chain"/>
    <property type="match status" value="1"/>
</dbReference>
<dbReference type="Pfam" id="PF03171">
    <property type="entry name" value="2OG-FeII_Oxy"/>
    <property type="match status" value="1"/>
</dbReference>
<feature type="domain" description="Isopenicillin N synthase-like Fe(2+) 2OG dioxygenase" evidence="3">
    <location>
        <begin position="164"/>
        <end position="229"/>
    </location>
</feature>
<dbReference type="InterPro" id="IPR050231">
    <property type="entry name" value="Iron_ascorbate_oxido_reductase"/>
</dbReference>
<dbReference type="Pfam" id="PF14226">
    <property type="entry name" value="DIOX_N"/>
    <property type="match status" value="1"/>
</dbReference>
<keyword evidence="1" id="KW-0479">Metal-binding</keyword>
<dbReference type="Proteomes" id="UP001603857">
    <property type="component" value="Unassembled WGS sequence"/>
</dbReference>
<dbReference type="EMBL" id="JBGMDY010000003">
    <property type="protein sequence ID" value="KAL2340781.1"/>
    <property type="molecule type" value="Genomic_DNA"/>
</dbReference>
<evidence type="ECO:0000256" key="1">
    <source>
        <dbReference type="ARBA" id="ARBA00022723"/>
    </source>
</evidence>
<evidence type="ECO:0000313" key="5">
    <source>
        <dbReference type="EMBL" id="KAL2340781.1"/>
    </source>
</evidence>
<protein>
    <recommendedName>
        <fullName evidence="7">Fe2OG dioxygenase domain-containing protein</fullName>
    </recommendedName>
</protein>
<sequence>MGEANIPTIDFSTFLKEDEDGKKKAMEEIFEASCEYGFFQIVNHEISLDLINEAMQVSKMFLDCPYEEKNKSKGSASCGAPVPHGYNRQPDHAPDKNEYFAMFPPGSSFNVFPSNPPNFRDLLEEIYEPMSKMGVLMESVINDCLGLPTNLLKDFNDDRSWDYLVAFHYAPAANDTENFGIIEHEDSNCLTFIISNEVEGLEIRKNGKWIPVIPAKGTIVVNIGDVIQVNPVYITA</sequence>
<dbReference type="InterPro" id="IPR026992">
    <property type="entry name" value="DIOX_N"/>
</dbReference>
<dbReference type="GO" id="GO:0046872">
    <property type="term" value="F:metal ion binding"/>
    <property type="evidence" value="ECO:0007669"/>
    <property type="project" value="UniProtKB-KW"/>
</dbReference>
<evidence type="ECO:0000259" key="4">
    <source>
        <dbReference type="Pfam" id="PF14226"/>
    </source>
</evidence>
<name>A0ABD1MY72_9FABA</name>
<dbReference type="AlphaFoldDB" id="A0ABD1MY72"/>
<keyword evidence="6" id="KW-1185">Reference proteome</keyword>
<dbReference type="SUPFAM" id="SSF51197">
    <property type="entry name" value="Clavaminate synthase-like"/>
    <property type="match status" value="1"/>
</dbReference>
<evidence type="ECO:0000259" key="3">
    <source>
        <dbReference type="Pfam" id="PF03171"/>
    </source>
</evidence>
<evidence type="ECO:0008006" key="7">
    <source>
        <dbReference type="Google" id="ProtNLM"/>
    </source>
</evidence>
<dbReference type="InterPro" id="IPR027443">
    <property type="entry name" value="IPNS-like_sf"/>
</dbReference>
<reference evidence="5 6" key="1">
    <citation type="submission" date="2024-08" db="EMBL/GenBank/DDBJ databases">
        <title>Insights into the chromosomal genome structure of Flemingia macrophylla.</title>
        <authorList>
            <person name="Ding Y."/>
            <person name="Zhao Y."/>
            <person name="Bi W."/>
            <person name="Wu M."/>
            <person name="Zhao G."/>
            <person name="Gong Y."/>
            <person name="Li W."/>
            <person name="Zhang P."/>
        </authorList>
    </citation>
    <scope>NUCLEOTIDE SEQUENCE [LARGE SCALE GENOMIC DNA]</scope>
    <source>
        <strain evidence="5">DYQJB</strain>
        <tissue evidence="5">Leaf</tissue>
    </source>
</reference>
<gene>
    <name evidence="5" type="ORF">Fmac_008721</name>
</gene>
<comment type="caution">
    <text evidence="5">The sequence shown here is derived from an EMBL/GenBank/DDBJ whole genome shotgun (WGS) entry which is preliminary data.</text>
</comment>
<accession>A0ABD1MY72</accession>
<evidence type="ECO:0000313" key="6">
    <source>
        <dbReference type="Proteomes" id="UP001603857"/>
    </source>
</evidence>
<dbReference type="InterPro" id="IPR044861">
    <property type="entry name" value="IPNS-like_FE2OG_OXY"/>
</dbReference>